<proteinExistence type="predicted"/>
<dbReference type="EMBL" id="JAAMRD010000011">
    <property type="protein sequence ID" value="MBA1305500.1"/>
    <property type="molecule type" value="Genomic_DNA"/>
</dbReference>
<organism evidence="1 2">
    <name type="scientific">Stutzerimonas stutzeri</name>
    <name type="common">Pseudomonas stutzeri</name>
    <dbReference type="NCBI Taxonomy" id="316"/>
    <lineage>
        <taxon>Bacteria</taxon>
        <taxon>Pseudomonadati</taxon>
        <taxon>Pseudomonadota</taxon>
        <taxon>Gammaproteobacteria</taxon>
        <taxon>Pseudomonadales</taxon>
        <taxon>Pseudomonadaceae</taxon>
        <taxon>Stutzerimonas</taxon>
    </lineage>
</organism>
<reference evidence="1" key="1">
    <citation type="submission" date="2020-02" db="EMBL/GenBank/DDBJ databases">
        <title>Synteny-based analysis reveals conserved mechanism for high triclosan tolerance in Pseudomonas, as well as instances of horizontal transfer.</title>
        <authorList>
            <person name="Mcfarland A.G."/>
            <person name="Bertucci H.K."/>
            <person name="Litmann E."/>
            <person name="Shen J."/>
            <person name="Huttenhower C."/>
            <person name="Hartmann E.M."/>
        </authorList>
    </citation>
    <scope>NUCLEOTIDE SEQUENCE</scope>
    <source>
        <strain evidence="1">109A1</strain>
    </source>
</reference>
<dbReference type="RefSeq" id="WP_151320770.1">
    <property type="nucleotide sequence ID" value="NZ_CP011854.1"/>
</dbReference>
<evidence type="ECO:0000313" key="2">
    <source>
        <dbReference type="Proteomes" id="UP001138621"/>
    </source>
</evidence>
<name>A0AA40V5Z0_STUST</name>
<gene>
    <name evidence="1" type="ORF">G7024_13935</name>
</gene>
<dbReference type="AlphaFoldDB" id="A0AA40V5Z0"/>
<evidence type="ECO:0000313" key="1">
    <source>
        <dbReference type="EMBL" id="MBA1305500.1"/>
    </source>
</evidence>
<sequence length="141" mass="15342">MEIDWDSLANQYKELVNSPASSEQSRAIQKLIGKAASTLPRDNSESLAWFKSALSQSPSKWFVAKVMALATPVPRSMLDPLVLAALLEPNPSATKYFIEPCVRSFGAQTVKSRIQALSNEPGVSQNSGVEKATYWLPSIGT</sequence>
<protein>
    <submittedName>
        <fullName evidence="1">Uncharacterized protein</fullName>
    </submittedName>
</protein>
<dbReference type="Proteomes" id="UP001138621">
    <property type="component" value="Unassembled WGS sequence"/>
</dbReference>
<accession>A0AA40V5Z0</accession>
<comment type="caution">
    <text evidence="1">The sequence shown here is derived from an EMBL/GenBank/DDBJ whole genome shotgun (WGS) entry which is preliminary data.</text>
</comment>